<dbReference type="GO" id="GO:1990189">
    <property type="term" value="F:protein N-terminal-serine acetyltransferase activity"/>
    <property type="evidence" value="ECO:0007669"/>
    <property type="project" value="TreeGrafter"/>
</dbReference>
<dbReference type="OrthoDB" id="120213at2157"/>
<dbReference type="PROSITE" id="PS51186">
    <property type="entry name" value="GNAT"/>
    <property type="match status" value="1"/>
</dbReference>
<dbReference type="PANTHER" id="PTHR43441:SF11">
    <property type="entry name" value="RIBOSOMAL-PROTEIN-SERINE ACETYLTRANSFERASE"/>
    <property type="match status" value="1"/>
</dbReference>
<dbReference type="Pfam" id="PF13302">
    <property type="entry name" value="Acetyltransf_3"/>
    <property type="match status" value="1"/>
</dbReference>
<dbReference type="PATRIC" id="fig|1227456.3.peg.2743"/>
<dbReference type="Proteomes" id="UP000011625">
    <property type="component" value="Unassembled WGS sequence"/>
</dbReference>
<feature type="domain" description="N-acetyltransferase" evidence="1">
    <location>
        <begin position="12"/>
        <end position="173"/>
    </location>
</feature>
<dbReference type="CDD" id="cd04301">
    <property type="entry name" value="NAT_SF"/>
    <property type="match status" value="1"/>
</dbReference>
<evidence type="ECO:0000259" key="1">
    <source>
        <dbReference type="PROSITE" id="PS51186"/>
    </source>
</evidence>
<protein>
    <submittedName>
        <fullName evidence="2">Acetyltransferase</fullName>
    </submittedName>
</protein>
<dbReference type="EMBL" id="AOME01000070">
    <property type="protein sequence ID" value="EMA50707.1"/>
    <property type="molecule type" value="Genomic_DNA"/>
</dbReference>
<sequence length="188" mass="21343">MPGKVFLRGERVTLRTVESEDEDIDLLQQARNDPDLREGLLFRSPSTRGQVEEFIEEPVEDNDDTALLFVCVDEEPVGTVTLFDVHRENATLAYWLLPEFHGEGYATEAVALVIDHAFDTLGLNHLVAWTIDYNEDSQALLGRLGFSHEGTYREHVFRKGEHHDTEHYGILADEWVGSETILDEQSSS</sequence>
<evidence type="ECO:0000313" key="2">
    <source>
        <dbReference type="EMBL" id="EMA50707.1"/>
    </source>
</evidence>
<dbReference type="InterPro" id="IPR051908">
    <property type="entry name" value="Ribosomal_N-acetyltransferase"/>
</dbReference>
<reference evidence="2 3" key="1">
    <citation type="journal article" date="2014" name="PLoS Genet.">
        <title>Phylogenetically driven sequencing of extremely halophilic archaea reveals strategies for static and dynamic osmo-response.</title>
        <authorList>
            <person name="Becker E.A."/>
            <person name="Seitzer P.M."/>
            <person name="Tritt A."/>
            <person name="Larsen D."/>
            <person name="Krusor M."/>
            <person name="Yao A.I."/>
            <person name="Wu D."/>
            <person name="Madern D."/>
            <person name="Eisen J.A."/>
            <person name="Darling A.E."/>
            <person name="Facciotti M.T."/>
        </authorList>
    </citation>
    <scope>NUCLEOTIDE SEQUENCE [LARGE SCALE GENOMIC DNA]</scope>
    <source>
        <strain evidence="2 3">DSM 8989</strain>
    </source>
</reference>
<dbReference type="InterPro" id="IPR016181">
    <property type="entry name" value="Acyl_CoA_acyltransferase"/>
</dbReference>
<organism evidence="2 3">
    <name type="scientific">Halococcus salifodinae DSM 8989</name>
    <dbReference type="NCBI Taxonomy" id="1227456"/>
    <lineage>
        <taxon>Archaea</taxon>
        <taxon>Methanobacteriati</taxon>
        <taxon>Methanobacteriota</taxon>
        <taxon>Stenosarchaea group</taxon>
        <taxon>Halobacteria</taxon>
        <taxon>Halobacteriales</taxon>
        <taxon>Halococcaceae</taxon>
        <taxon>Halococcus</taxon>
    </lineage>
</organism>
<dbReference type="GO" id="GO:0008999">
    <property type="term" value="F:protein-N-terminal-alanine acetyltransferase activity"/>
    <property type="evidence" value="ECO:0007669"/>
    <property type="project" value="TreeGrafter"/>
</dbReference>
<evidence type="ECO:0000313" key="3">
    <source>
        <dbReference type="Proteomes" id="UP000011625"/>
    </source>
</evidence>
<comment type="caution">
    <text evidence="2">The sequence shown here is derived from an EMBL/GenBank/DDBJ whole genome shotgun (WGS) entry which is preliminary data.</text>
</comment>
<dbReference type="SUPFAM" id="SSF55729">
    <property type="entry name" value="Acyl-CoA N-acyltransferases (Nat)"/>
    <property type="match status" value="1"/>
</dbReference>
<proteinExistence type="predicted"/>
<name>M0MYA5_9EURY</name>
<keyword evidence="3" id="KW-1185">Reference proteome</keyword>
<dbReference type="InterPro" id="IPR000182">
    <property type="entry name" value="GNAT_dom"/>
</dbReference>
<dbReference type="RefSeq" id="WP_005044204.1">
    <property type="nucleotide sequence ID" value="NZ_AOME01000070.1"/>
</dbReference>
<dbReference type="PANTHER" id="PTHR43441">
    <property type="entry name" value="RIBOSOMAL-PROTEIN-SERINE ACETYLTRANSFERASE"/>
    <property type="match status" value="1"/>
</dbReference>
<dbReference type="Gene3D" id="3.40.630.30">
    <property type="match status" value="1"/>
</dbReference>
<dbReference type="STRING" id="1227456.C450_13552"/>
<keyword evidence="2" id="KW-0808">Transferase</keyword>
<dbReference type="GO" id="GO:0005737">
    <property type="term" value="C:cytoplasm"/>
    <property type="evidence" value="ECO:0007669"/>
    <property type="project" value="TreeGrafter"/>
</dbReference>
<dbReference type="AlphaFoldDB" id="M0MYA5"/>
<gene>
    <name evidence="2" type="ORF">C450_13552</name>
</gene>
<accession>M0MYA5</accession>